<dbReference type="Proteomes" id="UP001266305">
    <property type="component" value="Unassembled WGS sequence"/>
</dbReference>
<evidence type="ECO:0000313" key="2">
    <source>
        <dbReference type="EMBL" id="KAK2118689.1"/>
    </source>
</evidence>
<feature type="region of interest" description="Disordered" evidence="1">
    <location>
        <begin position="65"/>
        <end position="123"/>
    </location>
</feature>
<sequence>MCVHMPLRKGHIRCPRAAGCADSPPHGCAPAQWRRAWLLSPHAPLLAVACSHHWPDLQDAELHTERAESRSKAVRVGNAKAAKEAQRSRHRAQCSRHAPQQKREHREGVTDPVGEGKGAERGKCVNGKLNAMKTAPRWVCLTADGSDRVKLASWTSLRQTGVTV</sequence>
<accession>A0ABQ9WCA5</accession>
<dbReference type="EMBL" id="JASSZA010000001">
    <property type="protein sequence ID" value="KAK2118689.1"/>
    <property type="molecule type" value="Genomic_DNA"/>
</dbReference>
<protein>
    <submittedName>
        <fullName evidence="2">Uncharacterized protein</fullName>
    </submittedName>
</protein>
<proteinExistence type="predicted"/>
<evidence type="ECO:0000256" key="1">
    <source>
        <dbReference type="SAM" id="MobiDB-lite"/>
    </source>
</evidence>
<keyword evidence="3" id="KW-1185">Reference proteome</keyword>
<comment type="caution">
    <text evidence="2">The sequence shown here is derived from an EMBL/GenBank/DDBJ whole genome shotgun (WGS) entry which is preliminary data.</text>
</comment>
<name>A0ABQ9WCA5_SAGOE</name>
<organism evidence="2 3">
    <name type="scientific">Saguinus oedipus</name>
    <name type="common">Cotton-top tamarin</name>
    <name type="synonym">Oedipomidas oedipus</name>
    <dbReference type="NCBI Taxonomy" id="9490"/>
    <lineage>
        <taxon>Eukaryota</taxon>
        <taxon>Metazoa</taxon>
        <taxon>Chordata</taxon>
        <taxon>Craniata</taxon>
        <taxon>Vertebrata</taxon>
        <taxon>Euteleostomi</taxon>
        <taxon>Mammalia</taxon>
        <taxon>Eutheria</taxon>
        <taxon>Euarchontoglires</taxon>
        <taxon>Primates</taxon>
        <taxon>Haplorrhini</taxon>
        <taxon>Platyrrhini</taxon>
        <taxon>Cebidae</taxon>
        <taxon>Callitrichinae</taxon>
        <taxon>Saguinus</taxon>
    </lineage>
</organism>
<gene>
    <name evidence="2" type="ORF">P7K49_000075</name>
</gene>
<evidence type="ECO:0000313" key="3">
    <source>
        <dbReference type="Proteomes" id="UP001266305"/>
    </source>
</evidence>
<reference evidence="2 3" key="1">
    <citation type="submission" date="2023-05" db="EMBL/GenBank/DDBJ databases">
        <title>B98-5 Cell Line De Novo Hybrid Assembly: An Optical Mapping Approach.</title>
        <authorList>
            <person name="Kananen K."/>
            <person name="Auerbach J.A."/>
            <person name="Kautto E."/>
            <person name="Blachly J.S."/>
        </authorList>
    </citation>
    <scope>NUCLEOTIDE SEQUENCE [LARGE SCALE GENOMIC DNA]</scope>
    <source>
        <strain evidence="2">B95-8</strain>
        <tissue evidence="2">Cell line</tissue>
    </source>
</reference>